<protein>
    <submittedName>
        <fullName evidence="1">10162_t:CDS:1</fullName>
    </submittedName>
</protein>
<dbReference type="Proteomes" id="UP000789860">
    <property type="component" value="Unassembled WGS sequence"/>
</dbReference>
<sequence length="130" mass="14651">RGIRNIRSGSMTESSENRQIVQKVKDEKILERGIQLIKGASMIRTAGSLMTLLFVHSIVIIFIQNTLFHVPINRAFDFALVNLLPRLNSSTYSFINNLPISDIISWNTSKINVEVLKLGATTLEFSMGWT</sequence>
<comment type="caution">
    <text evidence="1">The sequence shown here is derived from an EMBL/GenBank/DDBJ whole genome shotgun (WGS) entry which is preliminary data.</text>
</comment>
<feature type="non-terminal residue" evidence="1">
    <location>
        <position position="130"/>
    </location>
</feature>
<gene>
    <name evidence="1" type="ORF">SCALOS_LOCUS10106</name>
</gene>
<accession>A0ACA9P3Y9</accession>
<proteinExistence type="predicted"/>
<feature type="non-terminal residue" evidence="1">
    <location>
        <position position="1"/>
    </location>
</feature>
<organism evidence="1 2">
    <name type="scientific">Scutellospora calospora</name>
    <dbReference type="NCBI Taxonomy" id="85575"/>
    <lineage>
        <taxon>Eukaryota</taxon>
        <taxon>Fungi</taxon>
        <taxon>Fungi incertae sedis</taxon>
        <taxon>Mucoromycota</taxon>
        <taxon>Glomeromycotina</taxon>
        <taxon>Glomeromycetes</taxon>
        <taxon>Diversisporales</taxon>
        <taxon>Gigasporaceae</taxon>
        <taxon>Scutellospora</taxon>
    </lineage>
</organism>
<reference evidence="1" key="1">
    <citation type="submission" date="2021-06" db="EMBL/GenBank/DDBJ databases">
        <authorList>
            <person name="Kallberg Y."/>
            <person name="Tangrot J."/>
            <person name="Rosling A."/>
        </authorList>
    </citation>
    <scope>NUCLEOTIDE SEQUENCE</scope>
    <source>
        <strain evidence="1">AU212A</strain>
    </source>
</reference>
<name>A0ACA9P3Y9_9GLOM</name>
<keyword evidence="2" id="KW-1185">Reference proteome</keyword>
<dbReference type="EMBL" id="CAJVPM010035574">
    <property type="protein sequence ID" value="CAG8690411.1"/>
    <property type="molecule type" value="Genomic_DNA"/>
</dbReference>
<evidence type="ECO:0000313" key="2">
    <source>
        <dbReference type="Proteomes" id="UP000789860"/>
    </source>
</evidence>
<evidence type="ECO:0000313" key="1">
    <source>
        <dbReference type="EMBL" id="CAG8690411.1"/>
    </source>
</evidence>